<dbReference type="Pfam" id="PF25954">
    <property type="entry name" value="Beta-barrel_RND_2"/>
    <property type="match status" value="1"/>
</dbReference>
<dbReference type="Gene3D" id="2.40.30.170">
    <property type="match status" value="1"/>
</dbReference>
<evidence type="ECO:0000259" key="3">
    <source>
        <dbReference type="Pfam" id="PF25917"/>
    </source>
</evidence>
<dbReference type="Gene3D" id="2.40.50.100">
    <property type="match status" value="1"/>
</dbReference>
<dbReference type="AlphaFoldDB" id="A0A1G8YBU7"/>
<feature type="coiled-coil region" evidence="2">
    <location>
        <begin position="180"/>
        <end position="214"/>
    </location>
</feature>
<accession>A0A1G8YBU7</accession>
<dbReference type="InterPro" id="IPR058625">
    <property type="entry name" value="MdtA-like_BSH"/>
</dbReference>
<evidence type="ECO:0000313" key="6">
    <source>
        <dbReference type="Proteomes" id="UP000199527"/>
    </source>
</evidence>
<evidence type="ECO:0000256" key="1">
    <source>
        <dbReference type="ARBA" id="ARBA00009477"/>
    </source>
</evidence>
<name>A0A1G8YBU7_9GAMM</name>
<gene>
    <name evidence="5" type="ORF">SAMN04488540_11729</name>
</gene>
<keyword evidence="2" id="KW-0175">Coiled coil</keyword>
<evidence type="ECO:0000256" key="2">
    <source>
        <dbReference type="SAM" id="Coils"/>
    </source>
</evidence>
<dbReference type="PANTHER" id="PTHR30386">
    <property type="entry name" value="MEMBRANE FUSION SUBUNIT OF EMRAB-TOLC MULTIDRUG EFFLUX PUMP"/>
    <property type="match status" value="1"/>
</dbReference>
<keyword evidence="6" id="KW-1185">Reference proteome</keyword>
<organism evidence="5 6">
    <name type="scientific">Ferrimonas sediminum</name>
    <dbReference type="NCBI Taxonomy" id="718193"/>
    <lineage>
        <taxon>Bacteria</taxon>
        <taxon>Pseudomonadati</taxon>
        <taxon>Pseudomonadota</taxon>
        <taxon>Gammaproteobacteria</taxon>
        <taxon>Alteromonadales</taxon>
        <taxon>Ferrimonadaceae</taxon>
        <taxon>Ferrimonas</taxon>
    </lineage>
</organism>
<dbReference type="EMBL" id="FNEM01000017">
    <property type="protein sequence ID" value="SDK00201.1"/>
    <property type="molecule type" value="Genomic_DNA"/>
</dbReference>
<dbReference type="InterPro" id="IPR050739">
    <property type="entry name" value="MFP"/>
</dbReference>
<dbReference type="GO" id="GO:0055085">
    <property type="term" value="P:transmembrane transport"/>
    <property type="evidence" value="ECO:0007669"/>
    <property type="project" value="InterPro"/>
</dbReference>
<dbReference type="InterPro" id="IPR058792">
    <property type="entry name" value="Beta-barrel_RND_2"/>
</dbReference>
<dbReference type="Proteomes" id="UP000199527">
    <property type="component" value="Unassembled WGS sequence"/>
</dbReference>
<feature type="domain" description="Multidrug resistance protein MdtA-like barrel-sandwich hybrid" evidence="3">
    <location>
        <begin position="56"/>
        <end position="249"/>
    </location>
</feature>
<protein>
    <submittedName>
        <fullName evidence="5">Membrane fusion protein, multidrug efflux system</fullName>
    </submittedName>
</protein>
<feature type="domain" description="CusB-like beta-barrel" evidence="4">
    <location>
        <begin position="253"/>
        <end position="297"/>
    </location>
</feature>
<dbReference type="SUPFAM" id="SSF111369">
    <property type="entry name" value="HlyD-like secretion proteins"/>
    <property type="match status" value="2"/>
</dbReference>
<sequence>MVVGSSMVVSMNSGKKKVLVALTLVLVISGLYLYLAPRQGWVETDNAYVQGEITPISAEVAGVVTRVLVTDNQWVEAGTLLAQLDKRNYLALKDKAAGALAEVEAGIVSARQQIEMQAIAVREAETGIDSAATDARYQRVEWQRLSNLLQDNLASKSNHDAQKTRMERADLALTSSRLKLEGARQALASARTQLDLLQARRVQAESQLALAELNLEDTDIRAPVAGVVGNRAVRQGRLVAAGTPLLSIVPTDEVWVNANFKEGQLTQMMPGQPVAVRLDSFPGQLLNGRVESVSPATGAQFSLLPPDNATGNFVKVVQRVPVKIVLELPQELKGRVVPGLSAVVEVDTRGQG</sequence>
<comment type="similarity">
    <text evidence="1">Belongs to the membrane fusion protein (MFP) (TC 8.A.1) family.</text>
</comment>
<dbReference type="PANTHER" id="PTHR30386:SF24">
    <property type="entry name" value="MULTIDRUG RESISTANCE EFFLUX PUMP"/>
    <property type="match status" value="1"/>
</dbReference>
<evidence type="ECO:0000313" key="5">
    <source>
        <dbReference type="EMBL" id="SDK00201.1"/>
    </source>
</evidence>
<dbReference type="Pfam" id="PF25917">
    <property type="entry name" value="BSH_RND"/>
    <property type="match status" value="1"/>
</dbReference>
<proteinExistence type="inferred from homology"/>
<evidence type="ECO:0000259" key="4">
    <source>
        <dbReference type="Pfam" id="PF25954"/>
    </source>
</evidence>
<reference evidence="6" key="1">
    <citation type="submission" date="2016-10" db="EMBL/GenBank/DDBJ databases">
        <authorList>
            <person name="Varghese N."/>
            <person name="Submissions S."/>
        </authorList>
    </citation>
    <scope>NUCLEOTIDE SEQUENCE [LARGE SCALE GENOMIC DNA]</scope>
    <source>
        <strain evidence="6">DSM 23317</strain>
    </source>
</reference>